<dbReference type="Pfam" id="PF04895">
    <property type="entry name" value="Nre_C"/>
    <property type="match status" value="1"/>
</dbReference>
<evidence type="ECO:0000313" key="4">
    <source>
        <dbReference type="EMBL" id="WWQ60557.1"/>
    </source>
</evidence>
<dbReference type="AlphaFoldDB" id="A0AAX4L0Z9"/>
<keyword evidence="5" id="KW-1185">Reference proteome</keyword>
<evidence type="ECO:0000313" key="5">
    <source>
        <dbReference type="Proteomes" id="UP001432202"/>
    </source>
</evidence>
<dbReference type="GeneID" id="89335156"/>
<dbReference type="InterPro" id="IPR006978">
    <property type="entry name" value="Nre_N"/>
</dbReference>
<dbReference type="InterPro" id="IPR006979">
    <property type="entry name" value="Nre_C"/>
</dbReference>
<dbReference type="GO" id="GO:0006281">
    <property type="term" value="P:DNA repair"/>
    <property type="evidence" value="ECO:0007669"/>
    <property type="project" value="UniProtKB-UniRule"/>
</dbReference>
<dbReference type="InterPro" id="IPR033167">
    <property type="entry name" value="Nre"/>
</dbReference>
<evidence type="ECO:0000259" key="3">
    <source>
        <dbReference type="Pfam" id="PF04895"/>
    </source>
</evidence>
<reference evidence="4 5" key="1">
    <citation type="submission" date="2024-02" db="EMBL/GenBank/DDBJ databases">
        <title>STSV induces naive adaptation in Sulfolobus.</title>
        <authorList>
            <person name="Xiang X."/>
            <person name="Song M."/>
        </authorList>
    </citation>
    <scope>NUCLEOTIDE SEQUENCE [LARGE SCALE GENOMIC DNA]</scope>
    <source>
        <strain evidence="4 5">RT2</strain>
    </source>
</reference>
<comment type="caution">
    <text evidence="1">Lacks conserved residue(s) required for the propagation of feature annotation.</text>
</comment>
<proteinExistence type="inferred from homology"/>
<name>A0AAX4L0Z9_9CREN</name>
<evidence type="ECO:0000259" key="2">
    <source>
        <dbReference type="Pfam" id="PF04894"/>
    </source>
</evidence>
<accession>A0AAX4L0Z9</accession>
<evidence type="ECO:0000256" key="1">
    <source>
        <dbReference type="HAMAP-Rule" id="MF_02096"/>
    </source>
</evidence>
<sequence>MHKIPAELCIKCKGHKNLCGLPFCPIMERFRGMISSLQKVRIDSSSIKFVEGSTPPSAIVGEKGYPKVSLILNIPPSVYGEEARKYEDIKGWWGKLSLGDIIKLRSSLVSSMTKVRVEKPIEYYNTEIPLAVISDTPVTSEAKLKTLEAKLKFDGVILPRGPGGTAEEIKVKDNPKIPTKIDKLIFDDIKSVEAVLELYKNSIDYYKIIHALSFGLLGRKKNRRFVPTRWAITAVDSTIGKYLYDRIINYSEINEIEVYYASYLGNHFHVILYPSKFNAVWIEIWHPLSLWSKDLTISELKENFWGKYEYLDGGYMAARLGVLEYLEKIKRQAGIIIVREITEEYFAPVGNWHIRETVRNAMNNKIGKYDSLLEAIAEVNKRLKAQINLLELRTINSLLKQRSIYDFFK</sequence>
<dbReference type="RefSeq" id="WP_338601506.1">
    <property type="nucleotide sequence ID" value="NZ_CP146016.1"/>
</dbReference>
<keyword evidence="1" id="KW-0234">DNA repair</keyword>
<keyword evidence="1" id="KW-0227">DNA damage</keyword>
<protein>
    <recommendedName>
        <fullName evidence="1">DNA repair protein</fullName>
    </recommendedName>
</protein>
<dbReference type="PANTHER" id="PTHR38136">
    <property type="entry name" value="DNA REPAIR PROTEIN"/>
    <property type="match status" value="1"/>
</dbReference>
<organism evidence="4 5">
    <name type="scientific">Sulfolobus tengchongensis</name>
    <dbReference type="NCBI Taxonomy" id="207809"/>
    <lineage>
        <taxon>Archaea</taxon>
        <taxon>Thermoproteota</taxon>
        <taxon>Thermoprotei</taxon>
        <taxon>Sulfolobales</taxon>
        <taxon>Sulfolobaceae</taxon>
        <taxon>Sulfolobus</taxon>
    </lineage>
</organism>
<comment type="similarity">
    <text evidence="1">Belongs to the Nre family.</text>
</comment>
<feature type="domain" description="Archaeal Nre C-terminal" evidence="3">
    <location>
        <begin position="303"/>
        <end position="407"/>
    </location>
</feature>
<dbReference type="Proteomes" id="UP001432202">
    <property type="component" value="Chromosome"/>
</dbReference>
<gene>
    <name evidence="4" type="ORF">V6M85_00265</name>
</gene>
<dbReference type="HAMAP" id="MF_02096">
    <property type="entry name" value="Nre"/>
    <property type="match status" value="1"/>
</dbReference>
<dbReference type="EMBL" id="CP146016">
    <property type="protein sequence ID" value="WWQ60557.1"/>
    <property type="molecule type" value="Genomic_DNA"/>
</dbReference>
<feature type="domain" description="Archaeal Nre N-terminal" evidence="2">
    <location>
        <begin position="18"/>
        <end position="292"/>
    </location>
</feature>
<dbReference type="Pfam" id="PF04894">
    <property type="entry name" value="Nre_N"/>
    <property type="match status" value="1"/>
</dbReference>
<comment type="function">
    <text evidence="1">Involved in DNA damage repair.</text>
</comment>
<dbReference type="PANTHER" id="PTHR38136:SF3">
    <property type="entry name" value="DNA REPAIR PROTEIN"/>
    <property type="match status" value="1"/>
</dbReference>